<evidence type="ECO:0000256" key="1">
    <source>
        <dbReference type="ARBA" id="ARBA00004123"/>
    </source>
</evidence>
<feature type="compositionally biased region" description="Basic and acidic residues" evidence="7">
    <location>
        <begin position="108"/>
        <end position="123"/>
    </location>
</feature>
<evidence type="ECO:0000256" key="7">
    <source>
        <dbReference type="SAM" id="MobiDB-lite"/>
    </source>
</evidence>
<evidence type="ECO:0000256" key="3">
    <source>
        <dbReference type="ARBA" id="ARBA00022490"/>
    </source>
</evidence>
<evidence type="ECO:0000313" key="9">
    <source>
        <dbReference type="EMBL" id="CAF0710753.1"/>
    </source>
</evidence>
<dbReference type="Gene3D" id="1.10.8.10">
    <property type="entry name" value="DNA helicase RuvA subunit, C-terminal domain"/>
    <property type="match status" value="1"/>
</dbReference>
<comment type="subcellular location">
    <subcellularLocation>
        <location evidence="2">Cytoplasm</location>
    </subcellularLocation>
    <subcellularLocation>
        <location evidence="1">Nucleus</location>
    </subcellularLocation>
</comment>
<comment type="caution">
    <text evidence="9">The sequence shown here is derived from an EMBL/GenBank/DDBJ whole genome shotgun (WGS) entry which is preliminary data.</text>
</comment>
<feature type="region of interest" description="Disordered" evidence="7">
    <location>
        <begin position="108"/>
        <end position="133"/>
    </location>
</feature>
<dbReference type="InterPro" id="IPR003892">
    <property type="entry name" value="CUE"/>
</dbReference>
<evidence type="ECO:0000256" key="4">
    <source>
        <dbReference type="ARBA" id="ARBA00022786"/>
    </source>
</evidence>
<sequence length="288" mass="34453">MEQAEDVHILNSFKKFVIESNLIEKHDLDCTIDQTIGSYIVNTIKQFYEEYENHKIWLDDNAEEEFDIDNFVEILDAYLNGFSDLSKNSITKWLIQLKNEIDKLQKEQEKFENSSSNKSEHVLTETQYSDESKTNEKLNDIELNTDTKILVEMFPNVNLKEIEKIYKKSNKNNEKAIEELLLIQNRLDNEVIIDRDEELTEEEKRFLKEQTVKKFGMVEIKEDGTPIEVKPKFVWNSEKKLIRYYESKVVTTRGEKKFEYKTEQEEEMEKQMKATYINLKPARKYRFH</sequence>
<reference evidence="9" key="1">
    <citation type="submission" date="2021-02" db="EMBL/GenBank/DDBJ databases">
        <authorList>
            <person name="Nowell W R."/>
        </authorList>
    </citation>
    <scope>NUCLEOTIDE SEQUENCE</scope>
    <source>
        <strain evidence="9">Ploen Becks lab</strain>
    </source>
</reference>
<keyword evidence="5" id="KW-0539">Nucleus</keyword>
<keyword evidence="3" id="KW-0963">Cytoplasm</keyword>
<dbReference type="CDD" id="cd14279">
    <property type="entry name" value="CUE"/>
    <property type="match status" value="1"/>
</dbReference>
<dbReference type="GO" id="GO:0005737">
    <property type="term" value="C:cytoplasm"/>
    <property type="evidence" value="ECO:0007669"/>
    <property type="project" value="UniProtKB-SubCell"/>
</dbReference>
<dbReference type="PANTHER" id="PTHR12493:SF0">
    <property type="entry name" value="CUE DOMAIN-CONTAINING PROTEIN 2"/>
    <property type="match status" value="1"/>
</dbReference>
<dbReference type="Proteomes" id="UP000663879">
    <property type="component" value="Unassembled WGS sequence"/>
</dbReference>
<keyword evidence="6" id="KW-0175">Coiled coil</keyword>
<dbReference type="OrthoDB" id="10060331at2759"/>
<name>A0A813M631_9BILA</name>
<protein>
    <recommendedName>
        <fullName evidence="8">CUE domain-containing protein</fullName>
    </recommendedName>
</protein>
<dbReference type="SUPFAM" id="SSF46934">
    <property type="entry name" value="UBA-like"/>
    <property type="match status" value="1"/>
</dbReference>
<proteinExistence type="predicted"/>
<evidence type="ECO:0000256" key="2">
    <source>
        <dbReference type="ARBA" id="ARBA00004496"/>
    </source>
</evidence>
<feature type="coiled-coil region" evidence="6">
    <location>
        <begin position="159"/>
        <end position="186"/>
    </location>
</feature>
<evidence type="ECO:0000256" key="6">
    <source>
        <dbReference type="SAM" id="Coils"/>
    </source>
</evidence>
<keyword evidence="4" id="KW-0833">Ubl conjugation pathway</keyword>
<dbReference type="GO" id="GO:0043130">
    <property type="term" value="F:ubiquitin binding"/>
    <property type="evidence" value="ECO:0007669"/>
    <property type="project" value="InterPro"/>
</dbReference>
<dbReference type="PROSITE" id="PS51140">
    <property type="entry name" value="CUE"/>
    <property type="match status" value="1"/>
</dbReference>
<dbReference type="AlphaFoldDB" id="A0A813M631"/>
<feature type="domain" description="CUE" evidence="8">
    <location>
        <begin position="142"/>
        <end position="185"/>
    </location>
</feature>
<gene>
    <name evidence="9" type="ORF">OXX778_LOCUS1013</name>
</gene>
<dbReference type="EMBL" id="CAJNOC010000058">
    <property type="protein sequence ID" value="CAF0710753.1"/>
    <property type="molecule type" value="Genomic_DNA"/>
</dbReference>
<evidence type="ECO:0000313" key="10">
    <source>
        <dbReference type="Proteomes" id="UP000663879"/>
    </source>
</evidence>
<keyword evidence="10" id="KW-1185">Reference proteome</keyword>
<evidence type="ECO:0000259" key="8">
    <source>
        <dbReference type="PROSITE" id="PS51140"/>
    </source>
</evidence>
<accession>A0A813M631</accession>
<evidence type="ECO:0000256" key="5">
    <source>
        <dbReference type="ARBA" id="ARBA00023242"/>
    </source>
</evidence>
<organism evidence="9 10">
    <name type="scientific">Brachionus calyciflorus</name>
    <dbReference type="NCBI Taxonomy" id="104777"/>
    <lineage>
        <taxon>Eukaryota</taxon>
        <taxon>Metazoa</taxon>
        <taxon>Spiralia</taxon>
        <taxon>Gnathifera</taxon>
        <taxon>Rotifera</taxon>
        <taxon>Eurotatoria</taxon>
        <taxon>Monogononta</taxon>
        <taxon>Pseudotrocha</taxon>
        <taxon>Ploima</taxon>
        <taxon>Brachionidae</taxon>
        <taxon>Brachionus</taxon>
    </lineage>
</organism>
<dbReference type="GO" id="GO:0005634">
    <property type="term" value="C:nucleus"/>
    <property type="evidence" value="ECO:0007669"/>
    <property type="project" value="UniProtKB-SubCell"/>
</dbReference>
<dbReference type="InterPro" id="IPR009060">
    <property type="entry name" value="UBA-like_sf"/>
</dbReference>
<dbReference type="PANTHER" id="PTHR12493">
    <property type="entry name" value="CUE DOMAIN CONTAINING 2"/>
    <property type="match status" value="1"/>
</dbReference>